<dbReference type="EMBL" id="KP795537">
    <property type="protein sequence ID" value="AKN37442.1"/>
    <property type="molecule type" value="Genomic_DNA"/>
</dbReference>
<dbReference type="AlphaFoldDB" id="A0A0H3ZSJ8"/>
<protein>
    <submittedName>
        <fullName evidence="1">Uncharacterized protein</fullName>
    </submittedName>
</protein>
<evidence type="ECO:0000313" key="1">
    <source>
        <dbReference type="EMBL" id="AKN37442.1"/>
    </source>
</evidence>
<reference evidence="1" key="1">
    <citation type="journal article" date="2015" name="MBio">
        <title>Eco-Evolutionary Dynamics of Episomes among Ecologically Cohesive Bacterial Populations.</title>
        <authorList>
            <person name="Xue H."/>
            <person name="Cordero O.X."/>
            <person name="Camas F.M."/>
            <person name="Trimble W."/>
            <person name="Meyer F."/>
            <person name="Guglielmini J."/>
            <person name="Rocha E.P."/>
            <person name="Polz M.F."/>
        </authorList>
    </citation>
    <scope>NUCLEOTIDE SEQUENCE</scope>
    <source>
        <strain evidence="1">FF_472</strain>
    </source>
</reference>
<organism evidence="1">
    <name type="scientific">Enterovibrio norvegicus</name>
    <dbReference type="NCBI Taxonomy" id="188144"/>
    <lineage>
        <taxon>Bacteria</taxon>
        <taxon>Pseudomonadati</taxon>
        <taxon>Pseudomonadota</taxon>
        <taxon>Gammaproteobacteria</taxon>
        <taxon>Vibrionales</taxon>
        <taxon>Vibrionaceae</taxon>
        <taxon>Enterovibrio</taxon>
    </lineage>
</organism>
<sequence length="314" mass="34028">MQVINPFFNTQTTISDVDQLADRLLVLSDKDAQLISDVLNLAQEDASLLSKINQQTTVIDQQAAVITQQSNDITKLKVDVNNAQALASASSENLLINPRGKINQANESDGVLAAGVYFCDGWKAGANGAEVYRDADGFRLVSGSIVQLVPNNVEPNQTLRGNLTKVSGTPQIKINGGTDSAQSDSAEYIQFEVSGDNSKFTKLVLAESVELPIYQQAKDELKPCKRFYQKSKHVEGFLSANSLASDVTPYKMMSVYFDTMINAPAVTTVVNDGGTGAWFHAVEVVGNGYLIARGRTNTGNTYYLDVDFTLDARP</sequence>
<accession>A0A0H3ZSJ8</accession>
<proteinExistence type="predicted"/>
<name>A0A0H3ZSJ8_9GAMM</name>